<evidence type="ECO:0000313" key="1">
    <source>
        <dbReference type="EMBL" id="MBK1881426.1"/>
    </source>
</evidence>
<sequence>MRFSPKRESNSMMIRIFIFLLILCQADRVLADTVDEFYSPHKRFKIVCEKSDSDELTYYISSVKEPKNLATIFVQSELGNPPLMDFVAKWSKDDKFVVVNYGFLKTGRVLMYQLGKDGMFTEIHSIIPDAGMVQDVELKDFDVDSSTINRVYGSSCYVGNWSKQSQIKIVVLIGCVDKNDNLSKYGALYVIQEVKNEVSLISKRLLTPDELRDAKKNG</sequence>
<dbReference type="EMBL" id="JAENIJ010000004">
    <property type="protein sequence ID" value="MBK1881426.1"/>
    <property type="molecule type" value="Genomic_DNA"/>
</dbReference>
<evidence type="ECO:0000313" key="2">
    <source>
        <dbReference type="Proteomes" id="UP000603141"/>
    </source>
</evidence>
<accession>A0A934S2U9</accession>
<reference evidence="1" key="1">
    <citation type="submission" date="2021-01" db="EMBL/GenBank/DDBJ databases">
        <title>Modified the classification status of verrucomicrobia.</title>
        <authorList>
            <person name="Feng X."/>
        </authorList>
    </citation>
    <scope>NUCLEOTIDE SEQUENCE</scope>
    <source>
        <strain evidence="1">KCTC 22041</strain>
    </source>
</reference>
<comment type="caution">
    <text evidence="1">The sequence shown here is derived from an EMBL/GenBank/DDBJ whole genome shotgun (WGS) entry which is preliminary data.</text>
</comment>
<protein>
    <submittedName>
        <fullName evidence="1">Uncharacterized protein</fullName>
    </submittedName>
</protein>
<name>A0A934S2U9_9BACT</name>
<dbReference type="AlphaFoldDB" id="A0A934S2U9"/>
<gene>
    <name evidence="1" type="ORF">JIN85_03300</name>
</gene>
<dbReference type="Proteomes" id="UP000603141">
    <property type="component" value="Unassembled WGS sequence"/>
</dbReference>
<keyword evidence="2" id="KW-1185">Reference proteome</keyword>
<organism evidence="1 2">
    <name type="scientific">Luteolibacter pohnpeiensis</name>
    <dbReference type="NCBI Taxonomy" id="454153"/>
    <lineage>
        <taxon>Bacteria</taxon>
        <taxon>Pseudomonadati</taxon>
        <taxon>Verrucomicrobiota</taxon>
        <taxon>Verrucomicrobiia</taxon>
        <taxon>Verrucomicrobiales</taxon>
        <taxon>Verrucomicrobiaceae</taxon>
        <taxon>Luteolibacter</taxon>
    </lineage>
</organism>
<proteinExistence type="predicted"/>